<feature type="transmembrane region" description="Helical" evidence="8">
    <location>
        <begin position="207"/>
        <end position="233"/>
    </location>
</feature>
<dbReference type="OrthoDB" id="2985014at2759"/>
<feature type="transmembrane region" description="Helical" evidence="8">
    <location>
        <begin position="379"/>
        <end position="398"/>
    </location>
</feature>
<feature type="transmembrane region" description="Helical" evidence="8">
    <location>
        <begin position="343"/>
        <end position="367"/>
    </location>
</feature>
<feature type="transmembrane region" description="Helical" evidence="8">
    <location>
        <begin position="470"/>
        <end position="491"/>
    </location>
</feature>
<keyword evidence="6 8" id="KW-0472">Membrane</keyword>
<evidence type="ECO:0000313" key="11">
    <source>
        <dbReference type="Proteomes" id="UP000299102"/>
    </source>
</evidence>
<evidence type="ECO:0000256" key="4">
    <source>
        <dbReference type="ARBA" id="ARBA00022847"/>
    </source>
</evidence>
<dbReference type="FunFam" id="1.20.1250.20:FF:000423">
    <property type="entry name" value="Putative inorganic phosphate cotransporter-like Protein"/>
    <property type="match status" value="1"/>
</dbReference>
<dbReference type="FunFam" id="1.20.1250.20:FF:000003">
    <property type="entry name" value="Solute carrier family 17 member 3"/>
    <property type="match status" value="1"/>
</dbReference>
<dbReference type="Gene3D" id="1.20.1250.20">
    <property type="entry name" value="MFS general substrate transporter like domains"/>
    <property type="match status" value="2"/>
</dbReference>
<dbReference type="PANTHER" id="PTHR11662:SF415">
    <property type="entry name" value="AT30085P-RELATED"/>
    <property type="match status" value="1"/>
</dbReference>
<protein>
    <submittedName>
        <fullName evidence="10">Inorganic phosphate cotransporter</fullName>
    </submittedName>
</protein>
<proteinExistence type="predicted"/>
<evidence type="ECO:0000256" key="8">
    <source>
        <dbReference type="SAM" id="Phobius"/>
    </source>
</evidence>
<evidence type="ECO:0000313" key="10">
    <source>
        <dbReference type="EMBL" id="GBP75066.1"/>
    </source>
</evidence>
<keyword evidence="5 8" id="KW-1133">Transmembrane helix</keyword>
<dbReference type="EMBL" id="BGZK01001234">
    <property type="protein sequence ID" value="GBP75066.1"/>
    <property type="molecule type" value="Genomic_DNA"/>
</dbReference>
<evidence type="ECO:0000256" key="6">
    <source>
        <dbReference type="ARBA" id="ARBA00023136"/>
    </source>
</evidence>
<evidence type="ECO:0000259" key="9">
    <source>
        <dbReference type="PROSITE" id="PS50850"/>
    </source>
</evidence>
<sequence length="537" mass="59598">MVNNSEKNQPEGGTLLEHPELTSKRKPDSDLIRALRSCCVIPQRYVLGLIGLMGVCNAYTMRVCLNLAITQMVNRTRGETLEHLDRDTCPGGEAAPSNATAGVAYRPYATFDWGESTQGLILSGFYYGYAAGQLPGSHFAERFGGKWTLGLGLLSTAIFTFLTPMVIKLGGAGSLFTLRVLQGFGEGPTMPALMIMLARWVPPHERAIMGSLIFGGSQIGNIFGSFMSGILLADNRDWAYVFYFFGAFGLIWFILWSLFCYSTPDSHPYISKKELDYLDREVIRAENKSKKDPVPWKAILRSPPAWALVWASIGHDWGYYTMVTDLPKYATDVLKFNIKTAGFLTAAPFVAMWMSSFVFSFACDFALRRGWHSIKTGRIIYTSIAKLGPAVCIIMASYSGCDRVAAMACFVVSMALMSGFYSGMKVNALDLAPNYVGALVSFCNTLSTFSGIVTPYLIGLLTTDSTLHQWRIAFWICFAVLVGTNVVFCIWAEGEQQWWDDVRQHGYPEGWRHGSLLDDGDEEMIDTAIEKKTFEKP</sequence>
<dbReference type="InterPro" id="IPR050382">
    <property type="entry name" value="MFS_Na/Anion_cotransporter"/>
</dbReference>
<keyword evidence="3 8" id="KW-0812">Transmembrane</keyword>
<dbReference type="CDD" id="cd17318">
    <property type="entry name" value="MFS_SLC17"/>
    <property type="match status" value="1"/>
</dbReference>
<dbReference type="InterPro" id="IPR020846">
    <property type="entry name" value="MFS_dom"/>
</dbReference>
<feature type="region of interest" description="Disordered" evidence="7">
    <location>
        <begin position="1"/>
        <end position="23"/>
    </location>
</feature>
<name>A0A4C1YFY8_EUMVA</name>
<dbReference type="SUPFAM" id="SSF103473">
    <property type="entry name" value="MFS general substrate transporter"/>
    <property type="match status" value="1"/>
</dbReference>
<evidence type="ECO:0000256" key="3">
    <source>
        <dbReference type="ARBA" id="ARBA00022692"/>
    </source>
</evidence>
<feature type="domain" description="Major facilitator superfamily (MFS) profile" evidence="9">
    <location>
        <begin position="46"/>
        <end position="497"/>
    </location>
</feature>
<dbReference type="GO" id="GO:0016020">
    <property type="term" value="C:membrane"/>
    <property type="evidence" value="ECO:0007669"/>
    <property type="project" value="UniProtKB-SubCell"/>
</dbReference>
<keyword evidence="4" id="KW-0769">Symport</keyword>
<dbReference type="PANTHER" id="PTHR11662">
    <property type="entry name" value="SOLUTE CARRIER FAMILY 17"/>
    <property type="match status" value="1"/>
</dbReference>
<dbReference type="InterPro" id="IPR011701">
    <property type="entry name" value="MFS"/>
</dbReference>
<keyword evidence="11" id="KW-1185">Reference proteome</keyword>
<feature type="transmembrane region" description="Helical" evidence="8">
    <location>
        <begin position="435"/>
        <end position="458"/>
    </location>
</feature>
<feature type="transmembrane region" description="Helical" evidence="8">
    <location>
        <begin position="240"/>
        <end position="259"/>
    </location>
</feature>
<evidence type="ECO:0000256" key="5">
    <source>
        <dbReference type="ARBA" id="ARBA00022989"/>
    </source>
</evidence>
<dbReference type="PROSITE" id="PS50850">
    <property type="entry name" value="MFS"/>
    <property type="match status" value="1"/>
</dbReference>
<evidence type="ECO:0000256" key="1">
    <source>
        <dbReference type="ARBA" id="ARBA00004141"/>
    </source>
</evidence>
<keyword evidence="2" id="KW-0813">Transport</keyword>
<feature type="transmembrane region" description="Helical" evidence="8">
    <location>
        <begin position="404"/>
        <end position="423"/>
    </location>
</feature>
<feature type="transmembrane region" description="Helical" evidence="8">
    <location>
        <begin position="147"/>
        <end position="167"/>
    </location>
</feature>
<comment type="caution">
    <text evidence="10">The sequence shown here is derived from an EMBL/GenBank/DDBJ whole genome shotgun (WGS) entry which is preliminary data.</text>
</comment>
<accession>A0A4C1YFY8</accession>
<dbReference type="STRING" id="151549.A0A4C1YFY8"/>
<dbReference type="InterPro" id="IPR036259">
    <property type="entry name" value="MFS_trans_sf"/>
</dbReference>
<dbReference type="GO" id="GO:0006820">
    <property type="term" value="P:monoatomic anion transport"/>
    <property type="evidence" value="ECO:0007669"/>
    <property type="project" value="TreeGrafter"/>
</dbReference>
<reference evidence="10 11" key="1">
    <citation type="journal article" date="2019" name="Commun. Biol.">
        <title>The bagworm genome reveals a unique fibroin gene that provides high tensile strength.</title>
        <authorList>
            <person name="Kono N."/>
            <person name="Nakamura H."/>
            <person name="Ohtoshi R."/>
            <person name="Tomita M."/>
            <person name="Numata K."/>
            <person name="Arakawa K."/>
        </authorList>
    </citation>
    <scope>NUCLEOTIDE SEQUENCE [LARGE SCALE GENOMIC DNA]</scope>
</reference>
<evidence type="ECO:0000256" key="2">
    <source>
        <dbReference type="ARBA" id="ARBA00022448"/>
    </source>
</evidence>
<dbReference type="GO" id="GO:0015293">
    <property type="term" value="F:symporter activity"/>
    <property type="evidence" value="ECO:0007669"/>
    <property type="project" value="UniProtKB-KW"/>
</dbReference>
<dbReference type="Pfam" id="PF07690">
    <property type="entry name" value="MFS_1"/>
    <property type="match status" value="1"/>
</dbReference>
<organism evidence="10 11">
    <name type="scientific">Eumeta variegata</name>
    <name type="common">Bagworm moth</name>
    <name type="synonym">Eumeta japonica</name>
    <dbReference type="NCBI Taxonomy" id="151549"/>
    <lineage>
        <taxon>Eukaryota</taxon>
        <taxon>Metazoa</taxon>
        <taxon>Ecdysozoa</taxon>
        <taxon>Arthropoda</taxon>
        <taxon>Hexapoda</taxon>
        <taxon>Insecta</taxon>
        <taxon>Pterygota</taxon>
        <taxon>Neoptera</taxon>
        <taxon>Endopterygota</taxon>
        <taxon>Lepidoptera</taxon>
        <taxon>Glossata</taxon>
        <taxon>Ditrysia</taxon>
        <taxon>Tineoidea</taxon>
        <taxon>Psychidae</taxon>
        <taxon>Oiketicinae</taxon>
        <taxon>Eumeta</taxon>
    </lineage>
</organism>
<gene>
    <name evidence="10" type="primary">Picot</name>
    <name evidence="10" type="ORF">EVAR_48746_1</name>
</gene>
<comment type="subcellular location">
    <subcellularLocation>
        <location evidence="1">Membrane</location>
        <topology evidence="1">Multi-pass membrane protein</topology>
    </subcellularLocation>
</comment>
<evidence type="ECO:0000256" key="7">
    <source>
        <dbReference type="SAM" id="MobiDB-lite"/>
    </source>
</evidence>
<dbReference type="AlphaFoldDB" id="A0A4C1YFY8"/>
<dbReference type="Proteomes" id="UP000299102">
    <property type="component" value="Unassembled WGS sequence"/>
</dbReference>